<dbReference type="GO" id="GO:0005886">
    <property type="term" value="C:plasma membrane"/>
    <property type="evidence" value="ECO:0007669"/>
    <property type="project" value="UniProtKB-SubCell"/>
</dbReference>
<proteinExistence type="inferred from homology"/>
<dbReference type="GO" id="GO:0071555">
    <property type="term" value="P:cell wall organization"/>
    <property type="evidence" value="ECO:0007669"/>
    <property type="project" value="UniProtKB-KW"/>
</dbReference>
<comment type="subcellular location">
    <subcellularLocation>
        <location evidence="1">Cell membrane</location>
        <topology evidence="1">Multi-pass membrane protein</topology>
    </subcellularLocation>
</comment>
<evidence type="ECO:0000313" key="2">
    <source>
        <dbReference type="EMBL" id="MBD2865993.1"/>
    </source>
</evidence>
<feature type="transmembrane region" description="Helical" evidence="1">
    <location>
        <begin position="156"/>
        <end position="179"/>
    </location>
</feature>
<organism evidence="2 3">
    <name type="scientific">Paenibacillus oceani</name>
    <dbReference type="NCBI Taxonomy" id="2772510"/>
    <lineage>
        <taxon>Bacteria</taxon>
        <taxon>Bacillati</taxon>
        <taxon>Bacillota</taxon>
        <taxon>Bacilli</taxon>
        <taxon>Bacillales</taxon>
        <taxon>Paenibacillaceae</taxon>
        <taxon>Paenibacillus</taxon>
    </lineage>
</organism>
<dbReference type="Proteomes" id="UP000639396">
    <property type="component" value="Unassembled WGS sequence"/>
</dbReference>
<name>A0A927CDD1_9BACL</name>
<reference evidence="2" key="1">
    <citation type="submission" date="2020-09" db="EMBL/GenBank/DDBJ databases">
        <title>A novel bacterium of genus Paenibacillus, isolated from South China Sea.</title>
        <authorList>
            <person name="Huang H."/>
            <person name="Mo K."/>
            <person name="Hu Y."/>
        </authorList>
    </citation>
    <scope>NUCLEOTIDE SEQUENCE</scope>
    <source>
        <strain evidence="2">IB182363</strain>
    </source>
</reference>
<keyword evidence="1" id="KW-0573">Peptidoglycan synthesis</keyword>
<feature type="transmembrane region" description="Helical" evidence="1">
    <location>
        <begin position="185"/>
        <end position="207"/>
    </location>
</feature>
<keyword evidence="1" id="KW-0812">Transmembrane</keyword>
<comment type="function">
    <text evidence="1">Involved in peptidoglycan biosynthesis. Transports lipid-linked peptidoglycan precursors from the inner to the outer leaflet of the cytoplasmic membrane.</text>
</comment>
<comment type="pathway">
    <text evidence="1">Cell wall biogenesis; peptidoglycan biosynthesis.</text>
</comment>
<dbReference type="HAMAP" id="MF_02077">
    <property type="entry name" value="Amj_flippase"/>
    <property type="match status" value="1"/>
</dbReference>
<evidence type="ECO:0000256" key="1">
    <source>
        <dbReference type="HAMAP-Rule" id="MF_02077"/>
    </source>
</evidence>
<keyword evidence="1" id="KW-0813">Transport</keyword>
<feature type="transmembrane region" description="Helical" evidence="1">
    <location>
        <begin position="228"/>
        <end position="257"/>
    </location>
</feature>
<comment type="caution">
    <text evidence="2">The sequence shown here is derived from an EMBL/GenBank/DDBJ whole genome shotgun (WGS) entry which is preliminary data.</text>
</comment>
<dbReference type="AlphaFoldDB" id="A0A927CDD1"/>
<keyword evidence="1" id="KW-1133">Transmembrane helix</keyword>
<dbReference type="EMBL" id="JACXJA010000050">
    <property type="protein sequence ID" value="MBD2865993.1"/>
    <property type="molecule type" value="Genomic_DNA"/>
</dbReference>
<protein>
    <recommendedName>
        <fullName evidence="1">Lipid II flippase Amj</fullName>
    </recommendedName>
</protein>
<dbReference type="GO" id="GO:0009252">
    <property type="term" value="P:peptidoglycan biosynthetic process"/>
    <property type="evidence" value="ECO:0007669"/>
    <property type="project" value="UniProtKB-UniRule"/>
</dbReference>
<feature type="transmembrane region" description="Helical" evidence="1">
    <location>
        <begin position="78"/>
        <end position="97"/>
    </location>
</feature>
<sequence>MMTSLLIVCLLTVLIHAAETLSYAVRFAGVRMGKLAVALSLTGVIVLVARTANLAQAPLTGKMVDQALKDPGFDLETVLRLIIAASTLGTLIAITLFPSFVRLFSRAVVHLEVAGSIPKLVSGVTVDKLRSARTHFRKPTWSMLRSLRLYGIPKRFLLLNMTVTAIYTIGVLSTLYASYMDPDHLVAISQSSGLINGMATILLTLFIDPQVAIHTDRALADPKEKPKLGRMFGLMMFSRLCGTLLAQAIFWPAAWWVGALARWLLV</sequence>
<dbReference type="GO" id="GO:0015648">
    <property type="term" value="F:lipid-linked peptidoglycan transporter activity"/>
    <property type="evidence" value="ECO:0007669"/>
    <property type="project" value="UniProtKB-UniRule"/>
</dbReference>
<dbReference type="RefSeq" id="WP_190931611.1">
    <property type="nucleotide sequence ID" value="NZ_JACXJA010000050.1"/>
</dbReference>
<evidence type="ECO:0000313" key="3">
    <source>
        <dbReference type="Proteomes" id="UP000639396"/>
    </source>
</evidence>
<dbReference type="Pfam" id="PF10997">
    <property type="entry name" value="Amj"/>
    <property type="match status" value="1"/>
</dbReference>
<accession>A0A927CDD1</accession>
<keyword evidence="1" id="KW-1003">Cell membrane</keyword>
<gene>
    <name evidence="1" type="primary">amj</name>
    <name evidence="2" type="ORF">IDH45_28810</name>
</gene>
<comment type="caution">
    <text evidence="1">Lacks conserved residue(s) required for the propagation of feature annotation.</text>
</comment>
<keyword evidence="1" id="KW-0472">Membrane</keyword>
<dbReference type="GO" id="GO:0008360">
    <property type="term" value="P:regulation of cell shape"/>
    <property type="evidence" value="ECO:0007669"/>
    <property type="project" value="UniProtKB-KW"/>
</dbReference>
<keyword evidence="1" id="KW-0133">Cell shape</keyword>
<keyword evidence="1" id="KW-0961">Cell wall biogenesis/degradation</keyword>
<keyword evidence="3" id="KW-1185">Reference proteome</keyword>
<dbReference type="InterPro" id="IPR021260">
    <property type="entry name" value="Amj"/>
</dbReference>
<comment type="similarity">
    <text evidence="1">Belongs to the Amj family.</text>
</comment>